<evidence type="ECO:0000256" key="1">
    <source>
        <dbReference type="ARBA" id="ARBA00004141"/>
    </source>
</evidence>
<evidence type="ECO:0000256" key="4">
    <source>
        <dbReference type="ARBA" id="ARBA00022989"/>
    </source>
</evidence>
<dbReference type="EMBL" id="JBJQOH010000004">
    <property type="protein sequence ID" value="KAL3689377.1"/>
    <property type="molecule type" value="Genomic_DNA"/>
</dbReference>
<evidence type="ECO:0000256" key="3">
    <source>
        <dbReference type="ARBA" id="ARBA00022692"/>
    </source>
</evidence>
<comment type="caution">
    <text evidence="6">The sequence shown here is derived from an EMBL/GenBank/DDBJ whole genome shotgun (WGS) entry which is preliminary data.</text>
</comment>
<evidence type="ECO:0000313" key="7">
    <source>
        <dbReference type="Proteomes" id="UP001633002"/>
    </source>
</evidence>
<dbReference type="Gene3D" id="1.20.1250.20">
    <property type="entry name" value="MFS general substrate transporter like domains"/>
    <property type="match status" value="1"/>
</dbReference>
<dbReference type="Proteomes" id="UP001633002">
    <property type="component" value="Unassembled WGS sequence"/>
</dbReference>
<keyword evidence="3" id="KW-0812">Transmembrane</keyword>
<dbReference type="Pfam" id="PF00854">
    <property type="entry name" value="PTR2"/>
    <property type="match status" value="1"/>
</dbReference>
<keyword evidence="5" id="KW-0472">Membrane</keyword>
<gene>
    <name evidence="6" type="ORF">R1sor_015686</name>
</gene>
<dbReference type="AlphaFoldDB" id="A0ABD3HFL9"/>
<dbReference type="GO" id="GO:0016020">
    <property type="term" value="C:membrane"/>
    <property type="evidence" value="ECO:0007669"/>
    <property type="project" value="UniProtKB-SubCell"/>
</dbReference>
<name>A0ABD3HFL9_9MARC</name>
<comment type="similarity">
    <text evidence="2">Belongs to the major facilitator superfamily. Proton-dependent oligopeptide transporter (POT/PTR) (TC 2.A.17) family.</text>
</comment>
<dbReference type="PANTHER" id="PTHR11654">
    <property type="entry name" value="OLIGOPEPTIDE TRANSPORTER-RELATED"/>
    <property type="match status" value="1"/>
</dbReference>
<dbReference type="InterPro" id="IPR036259">
    <property type="entry name" value="MFS_trans_sf"/>
</dbReference>
<keyword evidence="7" id="KW-1185">Reference proteome</keyword>
<organism evidence="6 7">
    <name type="scientific">Riccia sorocarpa</name>
    <dbReference type="NCBI Taxonomy" id="122646"/>
    <lineage>
        <taxon>Eukaryota</taxon>
        <taxon>Viridiplantae</taxon>
        <taxon>Streptophyta</taxon>
        <taxon>Embryophyta</taxon>
        <taxon>Marchantiophyta</taxon>
        <taxon>Marchantiopsida</taxon>
        <taxon>Marchantiidae</taxon>
        <taxon>Marchantiales</taxon>
        <taxon>Ricciaceae</taxon>
        <taxon>Riccia</taxon>
    </lineage>
</organism>
<keyword evidence="4" id="KW-1133">Transmembrane helix</keyword>
<dbReference type="InterPro" id="IPR000109">
    <property type="entry name" value="POT_fam"/>
</dbReference>
<protein>
    <submittedName>
        <fullName evidence="6">Uncharacterized protein</fullName>
    </submittedName>
</protein>
<accession>A0ABD3HFL9</accession>
<evidence type="ECO:0000256" key="2">
    <source>
        <dbReference type="ARBA" id="ARBA00005982"/>
    </source>
</evidence>
<sequence>MARQDYLIKARSGCDSAISIDVSRVRRTGPGSAGTPMWLDRAAVIEKESSASNITSPWRLCSILQVEETKRIIHVIPVWATTPAGSLVFSQVQTYTILQGSTLDRELSDNFELPTTSLFSAIVLIAMITVPIYDRVEVPLASSFTKHPYGFSTLQRLGMALVFAILTLQRWWKGEDSLTLGIWGWRTDRWDPSSCP</sequence>
<evidence type="ECO:0000313" key="6">
    <source>
        <dbReference type="EMBL" id="KAL3689377.1"/>
    </source>
</evidence>
<proteinExistence type="inferred from homology"/>
<comment type="subcellular location">
    <subcellularLocation>
        <location evidence="1">Membrane</location>
        <topology evidence="1">Multi-pass membrane protein</topology>
    </subcellularLocation>
</comment>
<evidence type="ECO:0000256" key="5">
    <source>
        <dbReference type="ARBA" id="ARBA00023136"/>
    </source>
</evidence>
<reference evidence="6 7" key="1">
    <citation type="submission" date="2024-09" db="EMBL/GenBank/DDBJ databases">
        <title>Chromosome-scale assembly of Riccia sorocarpa.</title>
        <authorList>
            <person name="Paukszto L."/>
        </authorList>
    </citation>
    <scope>NUCLEOTIDE SEQUENCE [LARGE SCALE GENOMIC DNA]</scope>
    <source>
        <strain evidence="6">LP-2024</strain>
        <tissue evidence="6">Aerial parts of the thallus</tissue>
    </source>
</reference>